<dbReference type="GeneID" id="80402236"/>
<accession>A0AA35CRB7</accession>
<protein>
    <submittedName>
        <fullName evidence="1">Uncharacterized protein</fullName>
    </submittedName>
</protein>
<proteinExistence type="predicted"/>
<dbReference type="RefSeq" id="YP_010772522.1">
    <property type="nucleotide sequence ID" value="NC_074645.1"/>
</dbReference>
<organism evidence="1 2">
    <name type="scientific">Thorarchaeia virus VerdaV2</name>
    <dbReference type="NCBI Taxonomy" id="3070171"/>
    <lineage>
        <taxon>Viruses</taxon>
        <taxon>Duplodnaviria</taxon>
        <taxon>Heunggongvirae</taxon>
        <taxon>Uroviricota</taxon>
        <taxon>Caudoviricetes</taxon>
        <taxon>Verdandiviridae</taxon>
        <taxon>Tonitrusvirus</taxon>
        <taxon>Tonitrusvirus shimokitaense</taxon>
    </lineage>
</organism>
<evidence type="ECO:0000313" key="2">
    <source>
        <dbReference type="Proteomes" id="UP001162250"/>
    </source>
</evidence>
<name>A0AA35CRB7_9CAUD</name>
<evidence type="ECO:0000313" key="1">
    <source>
        <dbReference type="EMBL" id="BDI54926.1"/>
    </source>
</evidence>
<keyword evidence="2" id="KW-1185">Reference proteome</keyword>
<sequence>MENLEIEKDWTREYFKARGFKLAEIISKNKKTSFYLVRKKIPNRKN</sequence>
<reference evidence="1 2" key="1">
    <citation type="journal article" date="2022" name="Nat. Microbiol.">
        <title>Three families of Asgard archaeal viruses identified in metagenome-assembled genomes.</title>
        <authorList>
            <person name="Medvedeva S."/>
            <person name="Sun J."/>
            <person name="Yutin N."/>
            <person name="Koonin E.V."/>
            <person name="Nunoura T."/>
            <person name="Rinke C."/>
            <person name="Krupovic M."/>
        </authorList>
    </citation>
    <scope>NUCLEOTIDE SEQUENCE [LARGE SCALE GENOMIC DNA]</scope>
    <source>
        <strain evidence="1">VerdaV2</strain>
    </source>
</reference>
<dbReference type="EMBL" id="LC711078">
    <property type="protein sequence ID" value="BDI54926.1"/>
    <property type="molecule type" value="Genomic_DNA"/>
</dbReference>
<dbReference type="Proteomes" id="UP001162250">
    <property type="component" value="Segment"/>
</dbReference>
<dbReference type="KEGG" id="vg:80402236"/>